<evidence type="ECO:0000256" key="2">
    <source>
        <dbReference type="SAM" id="SignalP"/>
    </source>
</evidence>
<dbReference type="AlphaFoldDB" id="A0A452ZP03"/>
<accession>A0A452ZP03</accession>
<dbReference type="InterPro" id="IPR016140">
    <property type="entry name" value="Bifunc_inhib/LTP/seed_store"/>
</dbReference>
<evidence type="ECO:0000256" key="1">
    <source>
        <dbReference type="SAM" id="MobiDB-lite"/>
    </source>
</evidence>
<keyword evidence="5" id="KW-1185">Reference proteome</keyword>
<feature type="signal peptide" evidence="2">
    <location>
        <begin position="1"/>
        <end position="49"/>
    </location>
</feature>
<protein>
    <recommendedName>
        <fullName evidence="3">Bifunctional inhibitor/plant lipid transfer protein/seed storage helical domain-containing protein</fullName>
    </recommendedName>
</protein>
<dbReference type="InterPro" id="IPR036312">
    <property type="entry name" value="Bifun_inhib/LTP/seed_sf"/>
</dbReference>
<evidence type="ECO:0000313" key="4">
    <source>
        <dbReference type="EnsemblPlants" id="AET1Gv20865400.1"/>
    </source>
</evidence>
<reference evidence="5" key="2">
    <citation type="journal article" date="2017" name="Nat. Plants">
        <title>The Aegilops tauschii genome reveals multiple impacts of transposons.</title>
        <authorList>
            <person name="Zhao G."/>
            <person name="Zou C."/>
            <person name="Li K."/>
            <person name="Wang K."/>
            <person name="Li T."/>
            <person name="Gao L."/>
            <person name="Zhang X."/>
            <person name="Wang H."/>
            <person name="Yang Z."/>
            <person name="Liu X."/>
            <person name="Jiang W."/>
            <person name="Mao L."/>
            <person name="Kong X."/>
            <person name="Jiao Y."/>
            <person name="Jia J."/>
        </authorList>
    </citation>
    <scope>NUCLEOTIDE SEQUENCE [LARGE SCALE GENOMIC DNA]</scope>
    <source>
        <strain evidence="5">cv. AL8/78</strain>
    </source>
</reference>
<reference evidence="4" key="4">
    <citation type="submission" date="2019-03" db="UniProtKB">
        <authorList>
            <consortium name="EnsemblPlants"/>
        </authorList>
    </citation>
    <scope>IDENTIFICATION</scope>
</reference>
<reference evidence="4" key="3">
    <citation type="journal article" date="2017" name="Nature">
        <title>Genome sequence of the progenitor of the wheat D genome Aegilops tauschii.</title>
        <authorList>
            <person name="Luo M.C."/>
            <person name="Gu Y.Q."/>
            <person name="Puiu D."/>
            <person name="Wang H."/>
            <person name="Twardziok S.O."/>
            <person name="Deal K.R."/>
            <person name="Huo N."/>
            <person name="Zhu T."/>
            <person name="Wang L."/>
            <person name="Wang Y."/>
            <person name="McGuire P.E."/>
            <person name="Liu S."/>
            <person name="Long H."/>
            <person name="Ramasamy R.K."/>
            <person name="Rodriguez J.C."/>
            <person name="Van S.L."/>
            <person name="Yuan L."/>
            <person name="Wang Z."/>
            <person name="Xia Z."/>
            <person name="Xiao L."/>
            <person name="Anderson O.D."/>
            <person name="Ouyang S."/>
            <person name="Liang Y."/>
            <person name="Zimin A.V."/>
            <person name="Pertea G."/>
            <person name="Qi P."/>
            <person name="Bennetzen J.L."/>
            <person name="Dai X."/>
            <person name="Dawson M.W."/>
            <person name="Muller H.G."/>
            <person name="Kugler K."/>
            <person name="Rivarola-Duarte L."/>
            <person name="Spannagl M."/>
            <person name="Mayer K.F.X."/>
            <person name="Lu F.H."/>
            <person name="Bevan M.W."/>
            <person name="Leroy P."/>
            <person name="Li P."/>
            <person name="You F.M."/>
            <person name="Sun Q."/>
            <person name="Liu Z."/>
            <person name="Lyons E."/>
            <person name="Wicker T."/>
            <person name="Salzberg S.L."/>
            <person name="Devos K.M."/>
            <person name="Dvorak J."/>
        </authorList>
    </citation>
    <scope>NUCLEOTIDE SEQUENCE [LARGE SCALE GENOMIC DNA]</scope>
    <source>
        <strain evidence="4">cv. AL8/78</strain>
    </source>
</reference>
<dbReference type="EnsemblPlants" id="AET1Gv20865400.1">
    <property type="protein sequence ID" value="AET1Gv20865400.1"/>
    <property type="gene ID" value="AET1Gv20865400"/>
</dbReference>
<evidence type="ECO:0000313" key="5">
    <source>
        <dbReference type="Proteomes" id="UP000015105"/>
    </source>
</evidence>
<dbReference type="Gramene" id="AET1Gv20865400.1">
    <property type="protein sequence ID" value="AET1Gv20865400.1"/>
    <property type="gene ID" value="AET1Gv20865400"/>
</dbReference>
<feature type="region of interest" description="Disordered" evidence="1">
    <location>
        <begin position="1"/>
        <end position="20"/>
    </location>
</feature>
<feature type="domain" description="Bifunctional inhibitor/plant lipid transfer protein/seed storage helical" evidence="3">
    <location>
        <begin position="74"/>
        <end position="140"/>
    </location>
</feature>
<dbReference type="SUPFAM" id="SSF47699">
    <property type="entry name" value="Bifunctional inhibitor/lipid-transfer protein/seed storage 2S albumin"/>
    <property type="match status" value="1"/>
</dbReference>
<sequence length="151" mass="15674">MHRHQHRPNSSTQAPSATIATTNPETMVSSRILLLAAILLAVASVRASGQDLPPPPATAPAPSACGGDHCSLNDVVKLDVCVDLQLGRMGLANKDRCCRQIRGMPNAADCLSVAFSRAYLRVSANIVDGVSAVLTACGMAGVFDLACIIGH</sequence>
<dbReference type="Pfam" id="PF00234">
    <property type="entry name" value="Tryp_alpha_amyl"/>
    <property type="match status" value="1"/>
</dbReference>
<reference evidence="4" key="5">
    <citation type="journal article" date="2021" name="G3 (Bethesda)">
        <title>Aegilops tauschii genome assembly Aet v5.0 features greater sequence contiguity and improved annotation.</title>
        <authorList>
            <person name="Wang L."/>
            <person name="Zhu T."/>
            <person name="Rodriguez J.C."/>
            <person name="Deal K.R."/>
            <person name="Dubcovsky J."/>
            <person name="McGuire P.E."/>
            <person name="Lux T."/>
            <person name="Spannagl M."/>
            <person name="Mayer K.F.X."/>
            <person name="Baldrich P."/>
            <person name="Meyers B.C."/>
            <person name="Huo N."/>
            <person name="Gu Y.Q."/>
            <person name="Zhou H."/>
            <person name="Devos K.M."/>
            <person name="Bennetzen J.L."/>
            <person name="Unver T."/>
            <person name="Budak H."/>
            <person name="Gulick P.J."/>
            <person name="Galiba G."/>
            <person name="Kalapos B."/>
            <person name="Nelson D.R."/>
            <person name="Li P."/>
            <person name="You F.M."/>
            <person name="Luo M.C."/>
            <person name="Dvorak J."/>
        </authorList>
    </citation>
    <scope>NUCLEOTIDE SEQUENCE [LARGE SCALE GENOMIC DNA]</scope>
    <source>
        <strain evidence="4">cv. AL8/78</strain>
    </source>
</reference>
<proteinExistence type="predicted"/>
<reference evidence="5" key="1">
    <citation type="journal article" date="2014" name="Science">
        <title>Ancient hybridizations among the ancestral genomes of bread wheat.</title>
        <authorList>
            <consortium name="International Wheat Genome Sequencing Consortium,"/>
            <person name="Marcussen T."/>
            <person name="Sandve S.R."/>
            <person name="Heier L."/>
            <person name="Spannagl M."/>
            <person name="Pfeifer M."/>
            <person name="Jakobsen K.S."/>
            <person name="Wulff B.B."/>
            <person name="Steuernagel B."/>
            <person name="Mayer K.F."/>
            <person name="Olsen O.A."/>
        </authorList>
    </citation>
    <scope>NUCLEOTIDE SEQUENCE [LARGE SCALE GENOMIC DNA]</scope>
    <source>
        <strain evidence="5">cv. AL8/78</strain>
    </source>
</reference>
<keyword evidence="2" id="KW-0732">Signal</keyword>
<evidence type="ECO:0000259" key="3">
    <source>
        <dbReference type="Pfam" id="PF00234"/>
    </source>
</evidence>
<name>A0A452ZP03_AEGTS</name>
<feature type="chain" id="PRO_5019448497" description="Bifunctional inhibitor/plant lipid transfer protein/seed storage helical domain-containing protein" evidence="2">
    <location>
        <begin position="50"/>
        <end position="151"/>
    </location>
</feature>
<feature type="compositionally biased region" description="Polar residues" evidence="1">
    <location>
        <begin position="8"/>
        <end position="20"/>
    </location>
</feature>
<organism evidence="4 5">
    <name type="scientific">Aegilops tauschii subsp. strangulata</name>
    <name type="common">Goatgrass</name>
    <dbReference type="NCBI Taxonomy" id="200361"/>
    <lineage>
        <taxon>Eukaryota</taxon>
        <taxon>Viridiplantae</taxon>
        <taxon>Streptophyta</taxon>
        <taxon>Embryophyta</taxon>
        <taxon>Tracheophyta</taxon>
        <taxon>Spermatophyta</taxon>
        <taxon>Magnoliopsida</taxon>
        <taxon>Liliopsida</taxon>
        <taxon>Poales</taxon>
        <taxon>Poaceae</taxon>
        <taxon>BOP clade</taxon>
        <taxon>Pooideae</taxon>
        <taxon>Triticodae</taxon>
        <taxon>Triticeae</taxon>
        <taxon>Triticinae</taxon>
        <taxon>Aegilops</taxon>
    </lineage>
</organism>
<dbReference type="Proteomes" id="UP000015105">
    <property type="component" value="Chromosome 1D"/>
</dbReference>